<feature type="domain" description="HMA" evidence="1">
    <location>
        <begin position="10"/>
        <end position="76"/>
    </location>
</feature>
<dbReference type="Gene3D" id="3.30.70.100">
    <property type="match status" value="1"/>
</dbReference>
<dbReference type="Proteomes" id="UP001055153">
    <property type="component" value="Unassembled WGS sequence"/>
</dbReference>
<proteinExistence type="predicted"/>
<evidence type="ECO:0000313" key="3">
    <source>
        <dbReference type="Proteomes" id="UP001055153"/>
    </source>
</evidence>
<dbReference type="PROSITE" id="PS50846">
    <property type="entry name" value="HMA_2"/>
    <property type="match status" value="1"/>
</dbReference>
<dbReference type="RefSeq" id="WP_353960062.1">
    <property type="nucleotide sequence ID" value="NZ_BPQQ01000057.1"/>
</dbReference>
<dbReference type="InterPro" id="IPR006121">
    <property type="entry name" value="HMA_dom"/>
</dbReference>
<dbReference type="CDD" id="cd00371">
    <property type="entry name" value="HMA"/>
    <property type="match status" value="1"/>
</dbReference>
<sequence>MSDKTPPPLAEVSFSVPGMMCDGCAESVRNAAMAVPGVRQARSSAWRRRVTVRFEPSRAGPVEIRAALASSGFETVEVRA</sequence>
<dbReference type="InterPro" id="IPR036163">
    <property type="entry name" value="HMA_dom_sf"/>
</dbReference>
<dbReference type="Pfam" id="PF00403">
    <property type="entry name" value="HMA"/>
    <property type="match status" value="1"/>
</dbReference>
<name>A0ABQ4SIV8_9HYPH</name>
<reference evidence="2" key="2">
    <citation type="submission" date="2021-08" db="EMBL/GenBank/DDBJ databases">
        <authorList>
            <person name="Tani A."/>
            <person name="Ola A."/>
            <person name="Ogura Y."/>
            <person name="Katsura K."/>
            <person name="Hayashi T."/>
        </authorList>
    </citation>
    <scope>NUCLEOTIDE SEQUENCE</scope>
    <source>
        <strain evidence="2">DSM 17168</strain>
    </source>
</reference>
<reference evidence="2" key="1">
    <citation type="journal article" date="2021" name="Front. Microbiol.">
        <title>Comprehensive Comparative Genomics and Phenotyping of Methylobacterium Species.</title>
        <authorList>
            <person name="Alessa O."/>
            <person name="Ogura Y."/>
            <person name="Fujitani Y."/>
            <person name="Takami H."/>
            <person name="Hayashi T."/>
            <person name="Sahin N."/>
            <person name="Tani A."/>
        </authorList>
    </citation>
    <scope>NUCLEOTIDE SEQUENCE</scope>
    <source>
        <strain evidence="2">DSM 17168</strain>
    </source>
</reference>
<dbReference type="SUPFAM" id="SSF55008">
    <property type="entry name" value="HMA, heavy metal-associated domain"/>
    <property type="match status" value="1"/>
</dbReference>
<dbReference type="EMBL" id="BPQQ01000057">
    <property type="protein sequence ID" value="GJE02494.1"/>
    <property type="molecule type" value="Genomic_DNA"/>
</dbReference>
<keyword evidence="3" id="KW-1185">Reference proteome</keyword>
<evidence type="ECO:0000313" key="2">
    <source>
        <dbReference type="EMBL" id="GJE02494.1"/>
    </source>
</evidence>
<gene>
    <name evidence="2" type="ORF">GMJLKIPL_4443</name>
</gene>
<accession>A0ABQ4SIV8</accession>
<protein>
    <recommendedName>
        <fullName evidence="1">HMA domain-containing protein</fullName>
    </recommendedName>
</protein>
<comment type="caution">
    <text evidence="2">The sequence shown here is derived from an EMBL/GenBank/DDBJ whole genome shotgun (WGS) entry which is preliminary data.</text>
</comment>
<evidence type="ECO:0000259" key="1">
    <source>
        <dbReference type="PROSITE" id="PS50846"/>
    </source>
</evidence>
<organism evidence="2 3">
    <name type="scientific">Methylobacterium isbiliense</name>
    <dbReference type="NCBI Taxonomy" id="315478"/>
    <lineage>
        <taxon>Bacteria</taxon>
        <taxon>Pseudomonadati</taxon>
        <taxon>Pseudomonadota</taxon>
        <taxon>Alphaproteobacteria</taxon>
        <taxon>Hyphomicrobiales</taxon>
        <taxon>Methylobacteriaceae</taxon>
        <taxon>Methylobacterium</taxon>
    </lineage>
</organism>